<comment type="function">
    <text evidence="2">Antitoxin component of a type II toxin-antitoxin (TA) system.</text>
</comment>
<sequence length="82" mass="9652">MTRFNLAEAKSHLSELINRVENGETVQIMKRGKPVAELVPIRKPRKPIDKDFFKSETQHIKVPEVPDDSNEFMQRLRDSDRY</sequence>
<comment type="similarity">
    <text evidence="1 2">Belongs to the phD/YefM antitoxin family.</text>
</comment>
<evidence type="ECO:0000256" key="2">
    <source>
        <dbReference type="RuleBase" id="RU362080"/>
    </source>
</evidence>
<dbReference type="InterPro" id="IPR036165">
    <property type="entry name" value="YefM-like_sf"/>
</dbReference>
<dbReference type="AlphaFoldDB" id="A0A8J6PNQ8"/>
<dbReference type="RefSeq" id="WP_188164851.1">
    <property type="nucleotide sequence ID" value="NZ_JACVVX010000003.1"/>
</dbReference>
<dbReference type="SUPFAM" id="SSF143120">
    <property type="entry name" value="YefM-like"/>
    <property type="match status" value="1"/>
</dbReference>
<evidence type="ECO:0000256" key="3">
    <source>
        <dbReference type="SAM" id="MobiDB-lite"/>
    </source>
</evidence>
<comment type="caution">
    <text evidence="4">The sequence shown here is derived from an EMBL/GenBank/DDBJ whole genome shotgun (WGS) entry which is preliminary data.</text>
</comment>
<accession>A0A8J6PNQ8</accession>
<dbReference type="InterPro" id="IPR051416">
    <property type="entry name" value="phD-YefM_TA_antitoxins"/>
</dbReference>
<dbReference type="PANTHER" id="PTHR35377:SF4">
    <property type="entry name" value="PREVENT-HOST-DEATH FAMILY PROTEIN"/>
    <property type="match status" value="1"/>
</dbReference>
<reference evidence="4" key="1">
    <citation type="submission" date="2020-09" db="EMBL/GenBank/DDBJ databases">
        <title>Genome seq and assembly of Tianweitania sp.</title>
        <authorList>
            <person name="Chhetri G."/>
        </authorList>
    </citation>
    <scope>NUCLEOTIDE SEQUENCE</scope>
    <source>
        <strain evidence="4">Rool2</strain>
    </source>
</reference>
<dbReference type="Gene3D" id="3.40.1620.10">
    <property type="entry name" value="YefM-like domain"/>
    <property type="match status" value="1"/>
</dbReference>
<organism evidence="4 5">
    <name type="scientific">Oryzicola mucosus</name>
    <dbReference type="NCBI Taxonomy" id="2767425"/>
    <lineage>
        <taxon>Bacteria</taxon>
        <taxon>Pseudomonadati</taxon>
        <taxon>Pseudomonadota</taxon>
        <taxon>Alphaproteobacteria</taxon>
        <taxon>Hyphomicrobiales</taxon>
        <taxon>Phyllobacteriaceae</taxon>
        <taxon>Oryzicola</taxon>
    </lineage>
</organism>
<proteinExistence type="inferred from homology"/>
<evidence type="ECO:0000313" key="4">
    <source>
        <dbReference type="EMBL" id="MBD0415432.1"/>
    </source>
</evidence>
<evidence type="ECO:0000256" key="1">
    <source>
        <dbReference type="ARBA" id="ARBA00009981"/>
    </source>
</evidence>
<protein>
    <recommendedName>
        <fullName evidence="2">Antitoxin</fullName>
    </recommendedName>
</protein>
<dbReference type="NCBIfam" id="TIGR01552">
    <property type="entry name" value="phd_fam"/>
    <property type="match status" value="1"/>
</dbReference>
<dbReference type="Pfam" id="PF02604">
    <property type="entry name" value="PhdYeFM_antitox"/>
    <property type="match status" value="1"/>
</dbReference>
<dbReference type="Proteomes" id="UP000643405">
    <property type="component" value="Unassembled WGS sequence"/>
</dbReference>
<gene>
    <name evidence="4" type="ORF">ICI42_12255</name>
</gene>
<keyword evidence="5" id="KW-1185">Reference proteome</keyword>
<name>A0A8J6PNQ8_9HYPH</name>
<dbReference type="EMBL" id="JACVVX010000003">
    <property type="protein sequence ID" value="MBD0415432.1"/>
    <property type="molecule type" value="Genomic_DNA"/>
</dbReference>
<dbReference type="PANTHER" id="PTHR35377">
    <property type="entry name" value="ANTITOXIN VAPB49-RELATED-RELATED"/>
    <property type="match status" value="1"/>
</dbReference>
<feature type="region of interest" description="Disordered" evidence="3">
    <location>
        <begin position="61"/>
        <end position="82"/>
    </location>
</feature>
<evidence type="ECO:0000313" key="5">
    <source>
        <dbReference type="Proteomes" id="UP000643405"/>
    </source>
</evidence>
<dbReference type="InterPro" id="IPR006442">
    <property type="entry name" value="Antitoxin_Phd/YefM"/>
</dbReference>